<dbReference type="InterPro" id="IPR004616">
    <property type="entry name" value="Leu/Phe-tRNA_Trfase"/>
</dbReference>
<dbReference type="GO" id="GO:0008914">
    <property type="term" value="F:leucyl-tRNA--protein transferase activity"/>
    <property type="evidence" value="ECO:0007669"/>
    <property type="project" value="UniProtKB-UniRule"/>
</dbReference>
<protein>
    <recommendedName>
        <fullName evidence="11 15">Leucyl/phenylalanyl-tRNA--protein transferase</fullName>
        <ecNumber evidence="10 15">2.3.2.6</ecNumber>
    </recommendedName>
    <alternativeName>
        <fullName evidence="12 15">L/F-transferase</fullName>
    </alternativeName>
    <alternativeName>
        <fullName evidence="13 15">Leucyltransferase</fullName>
    </alternativeName>
    <alternativeName>
        <fullName evidence="14 15">Phenyalanyltransferase</fullName>
    </alternativeName>
</protein>
<evidence type="ECO:0000313" key="18">
    <source>
        <dbReference type="Proteomes" id="UP000321525"/>
    </source>
</evidence>
<comment type="subcellular location">
    <subcellularLocation>
        <location evidence="1 15">Cytoplasm</location>
    </subcellularLocation>
</comment>
<comment type="catalytic activity">
    <reaction evidence="5 15">
        <text>L-phenylalanyl-tRNA(Phe) + an N-terminal L-alpha-aminoacyl-[protein] = an N-terminal L-phenylalanyl-L-alpha-aminoacyl-[protein] + tRNA(Phe)</text>
        <dbReference type="Rhea" id="RHEA:43632"/>
        <dbReference type="Rhea" id="RHEA-COMP:9668"/>
        <dbReference type="Rhea" id="RHEA-COMP:9699"/>
        <dbReference type="Rhea" id="RHEA-COMP:10636"/>
        <dbReference type="Rhea" id="RHEA-COMP:10637"/>
        <dbReference type="ChEBI" id="CHEBI:78442"/>
        <dbReference type="ChEBI" id="CHEBI:78531"/>
        <dbReference type="ChEBI" id="CHEBI:78597"/>
        <dbReference type="ChEBI" id="CHEBI:83561"/>
        <dbReference type="EC" id="2.3.2.6"/>
    </reaction>
</comment>
<evidence type="ECO:0000313" key="16">
    <source>
        <dbReference type="EMBL" id="TWX57098.1"/>
    </source>
</evidence>
<accession>A0A5C6Q4V4</accession>
<comment type="similarity">
    <text evidence="9 15">Belongs to the L/F-transferase family.</text>
</comment>
<evidence type="ECO:0000256" key="2">
    <source>
        <dbReference type="ARBA" id="ARBA00022490"/>
    </source>
</evidence>
<organism evidence="17 19">
    <name type="scientific">Colwellia hornerae</name>
    <dbReference type="NCBI Taxonomy" id="89402"/>
    <lineage>
        <taxon>Bacteria</taxon>
        <taxon>Pseudomonadati</taxon>
        <taxon>Pseudomonadota</taxon>
        <taxon>Gammaproteobacteria</taxon>
        <taxon>Alteromonadales</taxon>
        <taxon>Colwelliaceae</taxon>
        <taxon>Colwellia</taxon>
    </lineage>
</organism>
<evidence type="ECO:0000256" key="5">
    <source>
        <dbReference type="ARBA" id="ARBA00050607"/>
    </source>
</evidence>
<evidence type="ECO:0000256" key="3">
    <source>
        <dbReference type="ARBA" id="ARBA00022679"/>
    </source>
</evidence>
<evidence type="ECO:0000256" key="1">
    <source>
        <dbReference type="ARBA" id="ARBA00004496"/>
    </source>
</evidence>
<dbReference type="FunFam" id="3.30.70.3550:FF:000001">
    <property type="entry name" value="Leucyl/phenylalanyl-tRNA--protein transferase"/>
    <property type="match status" value="1"/>
</dbReference>
<dbReference type="EMBL" id="VOLQ01000038">
    <property type="protein sequence ID" value="TWX63839.1"/>
    <property type="molecule type" value="Genomic_DNA"/>
</dbReference>
<sequence>MKNQIVALLGVDDLAFPPLKHALIEPNGLLAVGGDLSIARLKSAYQSGVFPWYSDGEPIMWWSPDPRGIILTDQLRINRTLRKVLKQQNFTVTLNQAFDRVIHYCADAPFRKEDTWIVDDMLAAYQHLHDNGDAHSIEVWMDGELAGGLYGVAINGSFSGESMFYRKSNASKIALVYLNALLKSQNVPLIDCQMLNPFLEDMGCVEVSRSQFMTLKEKALAVLLPTDFWLPRQLTEEP</sequence>
<dbReference type="Pfam" id="PF03588">
    <property type="entry name" value="Leu_Phe_trans"/>
    <property type="match status" value="1"/>
</dbReference>
<dbReference type="AlphaFoldDB" id="A0A5C6Q4V4"/>
<gene>
    <name evidence="15" type="primary">aat</name>
    <name evidence="16" type="ORF">ESZ26_14170</name>
    <name evidence="17" type="ORF">ESZ27_15765</name>
</gene>
<evidence type="ECO:0000256" key="8">
    <source>
        <dbReference type="ARBA" id="ARBA00054043"/>
    </source>
</evidence>
<evidence type="ECO:0000256" key="9">
    <source>
        <dbReference type="ARBA" id="ARBA00061535"/>
    </source>
</evidence>
<evidence type="ECO:0000313" key="17">
    <source>
        <dbReference type="EMBL" id="TWX63839.1"/>
    </source>
</evidence>
<evidence type="ECO:0000256" key="13">
    <source>
        <dbReference type="ARBA" id="ARBA00077165"/>
    </source>
</evidence>
<proteinExistence type="inferred from homology"/>
<comment type="catalytic activity">
    <reaction evidence="6 15">
        <text>N-terminal L-arginyl-[protein] + L-leucyl-tRNA(Leu) = N-terminal L-leucyl-L-arginyl-[protein] + tRNA(Leu) + H(+)</text>
        <dbReference type="Rhea" id="RHEA:50416"/>
        <dbReference type="Rhea" id="RHEA-COMP:9613"/>
        <dbReference type="Rhea" id="RHEA-COMP:9622"/>
        <dbReference type="Rhea" id="RHEA-COMP:12672"/>
        <dbReference type="Rhea" id="RHEA-COMP:12673"/>
        <dbReference type="ChEBI" id="CHEBI:15378"/>
        <dbReference type="ChEBI" id="CHEBI:64719"/>
        <dbReference type="ChEBI" id="CHEBI:78442"/>
        <dbReference type="ChEBI" id="CHEBI:78494"/>
        <dbReference type="ChEBI" id="CHEBI:133044"/>
        <dbReference type="EC" id="2.3.2.6"/>
    </reaction>
</comment>
<dbReference type="RefSeq" id="WP_146800123.1">
    <property type="nucleotide sequence ID" value="NZ_VOLQ01000038.1"/>
</dbReference>
<comment type="caution">
    <text evidence="17">The sequence shown here is derived from an EMBL/GenBank/DDBJ whole genome shotgun (WGS) entry which is preliminary data.</text>
</comment>
<dbReference type="SUPFAM" id="SSF55729">
    <property type="entry name" value="Acyl-CoA N-acyltransferases (Nat)"/>
    <property type="match status" value="1"/>
</dbReference>
<evidence type="ECO:0000256" key="10">
    <source>
        <dbReference type="ARBA" id="ARBA00066767"/>
    </source>
</evidence>
<evidence type="ECO:0000256" key="6">
    <source>
        <dbReference type="ARBA" id="ARBA00050652"/>
    </source>
</evidence>
<dbReference type="PANTHER" id="PTHR30098">
    <property type="entry name" value="LEUCYL/PHENYLALANYL-TRNA--PROTEIN TRANSFERASE"/>
    <property type="match status" value="1"/>
</dbReference>
<dbReference type="Gene3D" id="3.40.630.70">
    <property type="entry name" value="Leucyl/phenylalanyl-tRNA-protein transferase, C-terminal domain"/>
    <property type="match status" value="1"/>
</dbReference>
<evidence type="ECO:0000313" key="19">
    <source>
        <dbReference type="Proteomes" id="UP000321917"/>
    </source>
</evidence>
<name>A0A5C6Q4V4_9GAMM</name>
<evidence type="ECO:0000256" key="14">
    <source>
        <dbReference type="ARBA" id="ARBA00083640"/>
    </source>
</evidence>
<dbReference type="GO" id="GO:0005737">
    <property type="term" value="C:cytoplasm"/>
    <property type="evidence" value="ECO:0007669"/>
    <property type="project" value="UniProtKB-SubCell"/>
</dbReference>
<dbReference type="InterPro" id="IPR042221">
    <property type="entry name" value="Leu/Phe-tRNA_Trfase_N"/>
</dbReference>
<keyword evidence="2 15" id="KW-0963">Cytoplasm</keyword>
<dbReference type="InterPro" id="IPR042203">
    <property type="entry name" value="Leu/Phe-tRNA_Trfase_C"/>
</dbReference>
<keyword evidence="3 15" id="KW-0808">Transferase</keyword>
<dbReference type="EMBL" id="VOLR01000020">
    <property type="protein sequence ID" value="TWX57098.1"/>
    <property type="molecule type" value="Genomic_DNA"/>
</dbReference>
<comment type="function">
    <text evidence="8 15">Functions in the N-end rule pathway of protein degradation where it conjugates Leu, Phe and, less efficiently, Met from aminoacyl-tRNAs to the N-termini of proteins containing an N-terminal arginine or lysine.</text>
</comment>
<evidence type="ECO:0000256" key="4">
    <source>
        <dbReference type="ARBA" id="ARBA00023315"/>
    </source>
</evidence>
<keyword evidence="18" id="KW-1185">Reference proteome</keyword>
<dbReference type="NCBIfam" id="TIGR00667">
    <property type="entry name" value="aat"/>
    <property type="match status" value="1"/>
</dbReference>
<dbReference type="PANTHER" id="PTHR30098:SF2">
    <property type="entry name" value="LEUCYL_PHENYLALANYL-TRNA--PROTEIN TRANSFERASE"/>
    <property type="match status" value="1"/>
</dbReference>
<dbReference type="HAMAP" id="MF_00688">
    <property type="entry name" value="Leu_Phe_trans"/>
    <property type="match status" value="1"/>
</dbReference>
<evidence type="ECO:0000256" key="7">
    <source>
        <dbReference type="ARBA" id="ARBA00051538"/>
    </source>
</evidence>
<reference evidence="17 19" key="1">
    <citation type="submission" date="2019-07" db="EMBL/GenBank/DDBJ databases">
        <title>Genomes of sea-ice associated Colwellia species.</title>
        <authorList>
            <person name="Bowman J.P."/>
        </authorList>
    </citation>
    <scope>NUCLEOTIDE SEQUENCE [LARGE SCALE GENOMIC DNA]</scope>
    <source>
        <strain evidence="16 18">ACAM 607</strain>
        <strain evidence="17 19">IC036</strain>
    </source>
</reference>
<dbReference type="Proteomes" id="UP000321917">
    <property type="component" value="Unassembled WGS sequence"/>
</dbReference>
<comment type="catalytic activity">
    <reaction evidence="7 15">
        <text>N-terminal L-lysyl-[protein] + L-leucyl-tRNA(Leu) = N-terminal L-leucyl-L-lysyl-[protein] + tRNA(Leu) + H(+)</text>
        <dbReference type="Rhea" id="RHEA:12340"/>
        <dbReference type="Rhea" id="RHEA-COMP:9613"/>
        <dbReference type="Rhea" id="RHEA-COMP:9622"/>
        <dbReference type="Rhea" id="RHEA-COMP:12670"/>
        <dbReference type="Rhea" id="RHEA-COMP:12671"/>
        <dbReference type="ChEBI" id="CHEBI:15378"/>
        <dbReference type="ChEBI" id="CHEBI:65249"/>
        <dbReference type="ChEBI" id="CHEBI:78442"/>
        <dbReference type="ChEBI" id="CHEBI:78494"/>
        <dbReference type="ChEBI" id="CHEBI:133043"/>
        <dbReference type="EC" id="2.3.2.6"/>
    </reaction>
</comment>
<dbReference type="Gene3D" id="3.30.70.3550">
    <property type="entry name" value="Leucyl/phenylalanyl-tRNA-protein transferase, N-terminal domain"/>
    <property type="match status" value="1"/>
</dbReference>
<evidence type="ECO:0000256" key="11">
    <source>
        <dbReference type="ARBA" id="ARBA00074372"/>
    </source>
</evidence>
<dbReference type="EC" id="2.3.2.6" evidence="10 15"/>
<evidence type="ECO:0000256" key="12">
    <source>
        <dbReference type="ARBA" id="ARBA00077136"/>
    </source>
</evidence>
<keyword evidence="4 15" id="KW-0012">Acyltransferase</keyword>
<dbReference type="InterPro" id="IPR016181">
    <property type="entry name" value="Acyl_CoA_acyltransferase"/>
</dbReference>
<dbReference type="Proteomes" id="UP000321525">
    <property type="component" value="Unassembled WGS sequence"/>
</dbReference>
<dbReference type="OrthoDB" id="9790282at2"/>
<evidence type="ECO:0000256" key="15">
    <source>
        <dbReference type="HAMAP-Rule" id="MF_00688"/>
    </source>
</evidence>
<dbReference type="GO" id="GO:0030163">
    <property type="term" value="P:protein catabolic process"/>
    <property type="evidence" value="ECO:0007669"/>
    <property type="project" value="UniProtKB-UniRule"/>
</dbReference>